<sequence>MTVDLKPTTKQKLLVVLIEQLMPRMENPIFLTDYFMSCLDEGGAISLLGLQGIFNLIQKHNINYPNIYNKLYSLLAADIFSTTYKARFFYLSDIFLTSTHLPEAMVAGFVKKLARLSLMAPPGDIIMMMAFIKNLIIRHPGLKKMLRHSPGQDVKTDPYIFEEADPSKSRAIDSSLWEVQLLQHHVLPGVAASAMFISKPLSPTETDLGDLLEVTTEEVSPK</sequence>
<keyword evidence="4" id="KW-1185">Reference proteome</keyword>
<dbReference type="AlphaFoldDB" id="A0ABD0YY65"/>
<feature type="domain" description="CCAAT-binding factor" evidence="2">
    <location>
        <begin position="46"/>
        <end position="193"/>
    </location>
</feature>
<evidence type="ECO:0000313" key="4">
    <source>
        <dbReference type="Proteomes" id="UP001558652"/>
    </source>
</evidence>
<gene>
    <name evidence="3" type="ORF">AAG570_011174</name>
</gene>
<dbReference type="GO" id="GO:0005634">
    <property type="term" value="C:nucleus"/>
    <property type="evidence" value="ECO:0007669"/>
    <property type="project" value="UniProtKB-ARBA"/>
</dbReference>
<dbReference type="Pfam" id="PF03914">
    <property type="entry name" value="CBF"/>
    <property type="match status" value="1"/>
</dbReference>
<evidence type="ECO:0000313" key="3">
    <source>
        <dbReference type="EMBL" id="KAL1131557.1"/>
    </source>
</evidence>
<reference evidence="3 4" key="1">
    <citation type="submission" date="2024-07" db="EMBL/GenBank/DDBJ databases">
        <title>Chromosome-level genome assembly of the water stick insect Ranatra chinensis (Heteroptera: Nepidae).</title>
        <authorList>
            <person name="Liu X."/>
        </authorList>
    </citation>
    <scope>NUCLEOTIDE SEQUENCE [LARGE SCALE GENOMIC DNA]</scope>
    <source>
        <strain evidence="3">Cailab_2021Rc</strain>
        <tissue evidence="3">Muscle</tissue>
    </source>
</reference>
<evidence type="ECO:0000259" key="2">
    <source>
        <dbReference type="Pfam" id="PF03914"/>
    </source>
</evidence>
<dbReference type="PANTHER" id="PTHR12455">
    <property type="entry name" value="NUCLEOLAR COMPLEX PROTEIN 4"/>
    <property type="match status" value="1"/>
</dbReference>
<comment type="caution">
    <text evidence="3">The sequence shown here is derived from an EMBL/GenBank/DDBJ whole genome shotgun (WGS) entry which is preliminary data.</text>
</comment>
<accession>A0ABD0YY65</accession>
<proteinExistence type="inferred from homology"/>
<dbReference type="PANTHER" id="PTHR12455:SF0">
    <property type="entry name" value="NUCLEOLAR COMPLEX PROTEIN 4 HOMOLOG"/>
    <property type="match status" value="1"/>
</dbReference>
<organism evidence="3 4">
    <name type="scientific">Ranatra chinensis</name>
    <dbReference type="NCBI Taxonomy" id="642074"/>
    <lineage>
        <taxon>Eukaryota</taxon>
        <taxon>Metazoa</taxon>
        <taxon>Ecdysozoa</taxon>
        <taxon>Arthropoda</taxon>
        <taxon>Hexapoda</taxon>
        <taxon>Insecta</taxon>
        <taxon>Pterygota</taxon>
        <taxon>Neoptera</taxon>
        <taxon>Paraneoptera</taxon>
        <taxon>Hemiptera</taxon>
        <taxon>Heteroptera</taxon>
        <taxon>Panheteroptera</taxon>
        <taxon>Nepomorpha</taxon>
        <taxon>Nepidae</taxon>
        <taxon>Ranatrinae</taxon>
        <taxon>Ranatra</taxon>
    </lineage>
</organism>
<comment type="similarity">
    <text evidence="1">Belongs to the CBF/MAK21 family.</text>
</comment>
<dbReference type="Proteomes" id="UP001558652">
    <property type="component" value="Unassembled WGS sequence"/>
</dbReference>
<dbReference type="InterPro" id="IPR027193">
    <property type="entry name" value="Noc4"/>
</dbReference>
<dbReference type="EMBL" id="JBFDAA010000006">
    <property type="protein sequence ID" value="KAL1131557.1"/>
    <property type="molecule type" value="Genomic_DNA"/>
</dbReference>
<dbReference type="InterPro" id="IPR005612">
    <property type="entry name" value="CCAAT-binding_factor"/>
</dbReference>
<protein>
    <recommendedName>
        <fullName evidence="2">CCAAT-binding factor domain-containing protein</fullName>
    </recommendedName>
</protein>
<name>A0ABD0YY65_9HEMI</name>
<evidence type="ECO:0000256" key="1">
    <source>
        <dbReference type="ARBA" id="ARBA00007797"/>
    </source>
</evidence>